<name>A0A0A9H8K0_ARUDO</name>
<reference evidence="1" key="1">
    <citation type="submission" date="2014-09" db="EMBL/GenBank/DDBJ databases">
        <authorList>
            <person name="Magalhaes I.L.F."/>
            <person name="Oliveira U."/>
            <person name="Santos F.R."/>
            <person name="Vidigal T.H.D.A."/>
            <person name="Brescovit A.D."/>
            <person name="Santos A.J."/>
        </authorList>
    </citation>
    <scope>NUCLEOTIDE SEQUENCE</scope>
    <source>
        <tissue evidence="1">Shoot tissue taken approximately 20 cm above the soil surface</tissue>
    </source>
</reference>
<accession>A0A0A9H8K0</accession>
<proteinExistence type="predicted"/>
<reference evidence="1" key="2">
    <citation type="journal article" date="2015" name="Data Brief">
        <title>Shoot transcriptome of the giant reed, Arundo donax.</title>
        <authorList>
            <person name="Barrero R.A."/>
            <person name="Guerrero F.D."/>
            <person name="Moolhuijzen P."/>
            <person name="Goolsby J.A."/>
            <person name="Tidwell J."/>
            <person name="Bellgard S.E."/>
            <person name="Bellgard M.I."/>
        </authorList>
    </citation>
    <scope>NUCLEOTIDE SEQUENCE</scope>
    <source>
        <tissue evidence="1">Shoot tissue taken approximately 20 cm above the soil surface</tissue>
    </source>
</reference>
<evidence type="ECO:0000313" key="1">
    <source>
        <dbReference type="EMBL" id="JAE31161.1"/>
    </source>
</evidence>
<organism evidence="1">
    <name type="scientific">Arundo donax</name>
    <name type="common">Giant reed</name>
    <name type="synonym">Donax arundinaceus</name>
    <dbReference type="NCBI Taxonomy" id="35708"/>
    <lineage>
        <taxon>Eukaryota</taxon>
        <taxon>Viridiplantae</taxon>
        <taxon>Streptophyta</taxon>
        <taxon>Embryophyta</taxon>
        <taxon>Tracheophyta</taxon>
        <taxon>Spermatophyta</taxon>
        <taxon>Magnoliopsida</taxon>
        <taxon>Liliopsida</taxon>
        <taxon>Poales</taxon>
        <taxon>Poaceae</taxon>
        <taxon>PACMAD clade</taxon>
        <taxon>Arundinoideae</taxon>
        <taxon>Arundineae</taxon>
        <taxon>Arundo</taxon>
    </lineage>
</organism>
<protein>
    <submittedName>
        <fullName evidence="1">Uncharacterized protein</fullName>
    </submittedName>
</protein>
<dbReference type="AlphaFoldDB" id="A0A0A9H8K0"/>
<dbReference type="EMBL" id="GBRH01166735">
    <property type="protein sequence ID" value="JAE31161.1"/>
    <property type="molecule type" value="Transcribed_RNA"/>
</dbReference>
<sequence length="42" mass="4578">MGSGTAASMAVGAWRPPRRIHVLVPRTTRIFFVSSVFSQLCS</sequence>